<organism evidence="3 4">
    <name type="scientific">Heterobasidion irregulare (strain TC 32-1)</name>
    <dbReference type="NCBI Taxonomy" id="747525"/>
    <lineage>
        <taxon>Eukaryota</taxon>
        <taxon>Fungi</taxon>
        <taxon>Dikarya</taxon>
        <taxon>Basidiomycota</taxon>
        <taxon>Agaricomycotina</taxon>
        <taxon>Agaricomycetes</taxon>
        <taxon>Russulales</taxon>
        <taxon>Bondarzewiaceae</taxon>
        <taxon>Heterobasidion</taxon>
        <taxon>Heterobasidion annosum species complex</taxon>
    </lineage>
</organism>
<feature type="compositionally biased region" description="Polar residues" evidence="1">
    <location>
        <begin position="1"/>
        <end position="13"/>
    </location>
</feature>
<proteinExistence type="predicted"/>
<keyword evidence="4" id="KW-1185">Reference proteome</keyword>
<name>W4JQT2_HETIT</name>
<evidence type="ECO:0000259" key="2">
    <source>
        <dbReference type="Pfam" id="PF17667"/>
    </source>
</evidence>
<dbReference type="SUPFAM" id="SSF56112">
    <property type="entry name" value="Protein kinase-like (PK-like)"/>
    <property type="match status" value="1"/>
</dbReference>
<dbReference type="HOGENOM" id="CLU_006410_5_0_1"/>
<dbReference type="InterPro" id="IPR040976">
    <property type="entry name" value="Pkinase_fungal"/>
</dbReference>
<dbReference type="RefSeq" id="XP_009552069.1">
    <property type="nucleotide sequence ID" value="XM_009553774.1"/>
</dbReference>
<evidence type="ECO:0000256" key="1">
    <source>
        <dbReference type="SAM" id="MobiDB-lite"/>
    </source>
</evidence>
<dbReference type="OrthoDB" id="2791154at2759"/>
<dbReference type="InParanoid" id="W4JQT2"/>
<dbReference type="GeneID" id="20671584"/>
<gene>
    <name evidence="3" type="ORF">HETIRDRAFT_330527</name>
</gene>
<dbReference type="eggNOG" id="ENOG502SIZI">
    <property type="taxonomic scope" value="Eukaryota"/>
</dbReference>
<accession>W4JQT2</accession>
<feature type="compositionally biased region" description="Polar residues" evidence="1">
    <location>
        <begin position="683"/>
        <end position="694"/>
    </location>
</feature>
<dbReference type="Gene3D" id="1.10.510.10">
    <property type="entry name" value="Transferase(Phosphotransferase) domain 1"/>
    <property type="match status" value="1"/>
</dbReference>
<dbReference type="PANTHER" id="PTHR38248">
    <property type="entry name" value="FUNK1 6"/>
    <property type="match status" value="1"/>
</dbReference>
<feature type="region of interest" description="Disordered" evidence="1">
    <location>
        <begin position="1"/>
        <end position="20"/>
    </location>
</feature>
<dbReference type="EMBL" id="KI925465">
    <property type="protein sequence ID" value="ETW75819.1"/>
    <property type="molecule type" value="Genomic_DNA"/>
</dbReference>
<dbReference type="STRING" id="747525.W4JQT2"/>
<feature type="domain" description="Fungal-type protein kinase" evidence="2">
    <location>
        <begin position="321"/>
        <end position="524"/>
    </location>
</feature>
<feature type="region of interest" description="Disordered" evidence="1">
    <location>
        <begin position="682"/>
        <end position="720"/>
    </location>
</feature>
<dbReference type="KEGG" id="hir:HETIRDRAFT_330527"/>
<dbReference type="AlphaFoldDB" id="W4JQT2"/>
<dbReference type="Pfam" id="PF17667">
    <property type="entry name" value="Pkinase_fungal"/>
    <property type="match status" value="1"/>
</dbReference>
<dbReference type="InterPro" id="IPR011009">
    <property type="entry name" value="Kinase-like_dom_sf"/>
</dbReference>
<sequence length="720" mass="81801">MSSHKISSSQRFATTPGPKADEEYRLLADEMKGDFFGPMPVSEFLSSFMQKPRKNPPKGYVEAFKTVPKNGEPGIEDGFIRAVHEAELCPQFIFVNTTTRTDANYERKPDISVYRKAPGFKERNTNFRIMELCIERKPEDQDPFTDPHPSATSRDTHYFLTDTLEAIHHRGQICSYAGCQFSVQNLVFMFSMLLLGDYVRFLRWDRAGAIVTERVNWRKNPEMLATFLWRFDRLPSDQRGHDLSVSKPTAKQIRVAKRHLDKRAIFLAKLLGQDEKKARGQYYSSDETFRKFRMMDEDGPRGNRGRFFVASSPQWQSGSPTGRATDGYIAYDTKQKKLVYLKNSWRYLEDGLEKEGDTYKLLEEHNVAGIPKLVCAEDVKDYETRTHEFSGARWCCKVSEPPSRHRLYRLVLGDIGRPLSKFTSTKQLCSAVRDASKTHAQAYAADVRHGDISGGNILISDEGKGMLIDWDLSVRLLPGVDQATQTKLQTGTWQFVSAARLLDHQSMRHERRDELESALHVLLYHSIRYQASKVSPEQLGDLQDAVQTHFDSTRRTIEGRTYGGKGKLAYFMLDPPPAFRESQLDIFLTAPHVDLIETLRRLFIPLYTDAKSLKRVTDLAKSPDAALEVLTTSDRFIEIFDTQLEGQGWRDDDTSDELLGCDRFLTTATGLVGVTRHSRLKRTSNQANLDNGSAGSAAKRSRKESTPGSLPSAVESEEEK</sequence>
<dbReference type="PANTHER" id="PTHR38248:SF2">
    <property type="entry name" value="FUNK1 11"/>
    <property type="match status" value="1"/>
</dbReference>
<evidence type="ECO:0000313" key="3">
    <source>
        <dbReference type="EMBL" id="ETW75819.1"/>
    </source>
</evidence>
<reference evidence="3 4" key="1">
    <citation type="journal article" date="2012" name="New Phytol.">
        <title>Insight into trade-off between wood decay and parasitism from the genome of a fungal forest pathogen.</title>
        <authorList>
            <person name="Olson A."/>
            <person name="Aerts A."/>
            <person name="Asiegbu F."/>
            <person name="Belbahri L."/>
            <person name="Bouzid O."/>
            <person name="Broberg A."/>
            <person name="Canback B."/>
            <person name="Coutinho P.M."/>
            <person name="Cullen D."/>
            <person name="Dalman K."/>
            <person name="Deflorio G."/>
            <person name="van Diepen L.T."/>
            <person name="Dunand C."/>
            <person name="Duplessis S."/>
            <person name="Durling M."/>
            <person name="Gonthier P."/>
            <person name="Grimwood J."/>
            <person name="Fossdal C.G."/>
            <person name="Hansson D."/>
            <person name="Henrissat B."/>
            <person name="Hietala A."/>
            <person name="Himmelstrand K."/>
            <person name="Hoffmeister D."/>
            <person name="Hogberg N."/>
            <person name="James T.Y."/>
            <person name="Karlsson M."/>
            <person name="Kohler A."/>
            <person name="Kues U."/>
            <person name="Lee Y.H."/>
            <person name="Lin Y.C."/>
            <person name="Lind M."/>
            <person name="Lindquist E."/>
            <person name="Lombard V."/>
            <person name="Lucas S."/>
            <person name="Lunden K."/>
            <person name="Morin E."/>
            <person name="Murat C."/>
            <person name="Park J."/>
            <person name="Raffaello T."/>
            <person name="Rouze P."/>
            <person name="Salamov A."/>
            <person name="Schmutz J."/>
            <person name="Solheim H."/>
            <person name="Stahlberg J."/>
            <person name="Velez H."/>
            <person name="de Vries R.P."/>
            <person name="Wiebenga A."/>
            <person name="Woodward S."/>
            <person name="Yakovlev I."/>
            <person name="Garbelotto M."/>
            <person name="Martin F."/>
            <person name="Grigoriev I.V."/>
            <person name="Stenlid J."/>
        </authorList>
    </citation>
    <scope>NUCLEOTIDE SEQUENCE [LARGE SCALE GENOMIC DNA]</scope>
    <source>
        <strain evidence="3 4">TC 32-1</strain>
    </source>
</reference>
<protein>
    <recommendedName>
        <fullName evidence="2">Fungal-type protein kinase domain-containing protein</fullName>
    </recommendedName>
</protein>
<dbReference type="Proteomes" id="UP000030671">
    <property type="component" value="Unassembled WGS sequence"/>
</dbReference>
<evidence type="ECO:0000313" key="4">
    <source>
        <dbReference type="Proteomes" id="UP000030671"/>
    </source>
</evidence>